<dbReference type="PANTHER" id="PTHR43581:SF2">
    <property type="entry name" value="EXCINUCLEASE ATPASE SUBUNIT"/>
    <property type="match status" value="1"/>
</dbReference>
<organism evidence="2 3">
    <name type="scientific">Paenibacillus provencensis</name>
    <dbReference type="NCBI Taxonomy" id="441151"/>
    <lineage>
        <taxon>Bacteria</taxon>
        <taxon>Bacillati</taxon>
        <taxon>Bacillota</taxon>
        <taxon>Bacilli</taxon>
        <taxon>Bacillales</taxon>
        <taxon>Paenibacillaceae</taxon>
        <taxon>Paenibacillus</taxon>
    </lineage>
</organism>
<name>A0ABW3PZ33_9BACL</name>
<dbReference type="Gene3D" id="3.40.50.300">
    <property type="entry name" value="P-loop containing nucleotide triphosphate hydrolases"/>
    <property type="match status" value="1"/>
</dbReference>
<keyword evidence="3" id="KW-1185">Reference proteome</keyword>
<dbReference type="InterPro" id="IPR027417">
    <property type="entry name" value="P-loop_NTPase"/>
</dbReference>
<reference evidence="3" key="1">
    <citation type="journal article" date="2019" name="Int. J. Syst. Evol. Microbiol.">
        <title>The Global Catalogue of Microorganisms (GCM) 10K type strain sequencing project: providing services to taxonomists for standard genome sequencing and annotation.</title>
        <authorList>
            <consortium name="The Broad Institute Genomics Platform"/>
            <consortium name="The Broad Institute Genome Sequencing Center for Infectious Disease"/>
            <person name="Wu L."/>
            <person name="Ma J."/>
        </authorList>
    </citation>
    <scope>NUCLEOTIDE SEQUENCE [LARGE SCALE GENOMIC DNA]</scope>
    <source>
        <strain evidence="3">CCUG 53519</strain>
    </source>
</reference>
<dbReference type="EMBL" id="JBHTKX010000009">
    <property type="protein sequence ID" value="MFD1131377.1"/>
    <property type="molecule type" value="Genomic_DNA"/>
</dbReference>
<dbReference type="Pfam" id="PF13304">
    <property type="entry name" value="AAA_21"/>
    <property type="match status" value="1"/>
</dbReference>
<dbReference type="InterPro" id="IPR003959">
    <property type="entry name" value="ATPase_AAA_core"/>
</dbReference>
<accession>A0ABW3PZ33</accession>
<sequence>MEILYIWFNAYGPFHQQGFQLCGDLRFNFERKSGVLSVSRNPDYVKGFFHDRMAPEGEAAVVTNITALIGSNGAGKTTLLNYIKQYLVRAMGMNIKQALVVLRNEKGETIVLYDISNIKLEAVEDQGLLHPLKIYHDQNTHQKLPDSSVIYFSNIFDHALETTANNYYNLSTNYLIKGDHLRRLDYKHGDSKQSPIDVHRDEDLSRQVFFVYDYPIRFPEQELPFRLPGNLLVKIRNIDTGDFGSLGQHADYYHDLNDYVNNKIDEITSERRYNKKPLLRRRVFLLITYRAMVYSFLKEVTVFSNLRLLEKDDPILSLINVRSDNEAFSDYVKKLFEFTLGRFDDAMIQMWLTNLLDMVDYVYEYSIFVSKSPNIPEQPNLKLPIMQETLLKSPSYAFVQAYRRSYRSFPYFDFEWQQLSSGERAFLNVFSRLYSRDDGEVFGSNVKLTKHILLLIDEGELYFHPEWQRRFIDTLIRFLSVVYGPERRVQILLTSHSPFILSDLPNYCVSLLEHSERGTKVRDGTTEFHTLAANINDLLANGFFMRANIGEFALQKVNDAISRLRLLRNETGEESKDSSGNLREEIDYLRSIIQLVGEPIIAGRMLELLGDRVHNLGEDRHD</sequence>
<dbReference type="InterPro" id="IPR051396">
    <property type="entry name" value="Bact_Antivir_Def_Nuclease"/>
</dbReference>
<evidence type="ECO:0000259" key="1">
    <source>
        <dbReference type="Pfam" id="PF13304"/>
    </source>
</evidence>
<protein>
    <submittedName>
        <fullName evidence="2">AAA family ATPase</fullName>
    </submittedName>
</protein>
<dbReference type="RefSeq" id="WP_090727759.1">
    <property type="nucleotide sequence ID" value="NZ_JBHTKX010000009.1"/>
</dbReference>
<dbReference type="Proteomes" id="UP001597169">
    <property type="component" value="Unassembled WGS sequence"/>
</dbReference>
<proteinExistence type="predicted"/>
<comment type="caution">
    <text evidence="2">The sequence shown here is derived from an EMBL/GenBank/DDBJ whole genome shotgun (WGS) entry which is preliminary data.</text>
</comment>
<gene>
    <name evidence="2" type="ORF">ACFQ3J_24975</name>
</gene>
<dbReference type="SUPFAM" id="SSF52540">
    <property type="entry name" value="P-loop containing nucleoside triphosphate hydrolases"/>
    <property type="match status" value="1"/>
</dbReference>
<dbReference type="PANTHER" id="PTHR43581">
    <property type="entry name" value="ATP/GTP PHOSPHATASE"/>
    <property type="match status" value="1"/>
</dbReference>
<evidence type="ECO:0000313" key="3">
    <source>
        <dbReference type="Proteomes" id="UP001597169"/>
    </source>
</evidence>
<feature type="domain" description="ATPase AAA-type core" evidence="1">
    <location>
        <begin position="373"/>
        <end position="502"/>
    </location>
</feature>
<evidence type="ECO:0000313" key="2">
    <source>
        <dbReference type="EMBL" id="MFD1131377.1"/>
    </source>
</evidence>